<dbReference type="EMBL" id="CAXLJM020000049">
    <property type="protein sequence ID" value="CAL8112880.1"/>
    <property type="molecule type" value="Genomic_DNA"/>
</dbReference>
<feature type="compositionally biased region" description="Polar residues" evidence="1">
    <location>
        <begin position="330"/>
        <end position="346"/>
    </location>
</feature>
<dbReference type="Proteomes" id="UP001642540">
    <property type="component" value="Unassembled WGS sequence"/>
</dbReference>
<keyword evidence="2" id="KW-0472">Membrane</keyword>
<evidence type="ECO:0000313" key="4">
    <source>
        <dbReference type="Proteomes" id="UP001642540"/>
    </source>
</evidence>
<gene>
    <name evidence="3" type="ORF">ODALV1_LOCUS15823</name>
</gene>
<feature type="transmembrane region" description="Helical" evidence="2">
    <location>
        <begin position="87"/>
        <end position="109"/>
    </location>
</feature>
<accession>A0ABP1R2J9</accession>
<name>A0ABP1R2J9_9HEXA</name>
<comment type="caution">
    <text evidence="3">The sequence shown here is derived from an EMBL/GenBank/DDBJ whole genome shotgun (WGS) entry which is preliminary data.</text>
</comment>
<organism evidence="3 4">
    <name type="scientific">Orchesella dallaii</name>
    <dbReference type="NCBI Taxonomy" id="48710"/>
    <lineage>
        <taxon>Eukaryota</taxon>
        <taxon>Metazoa</taxon>
        <taxon>Ecdysozoa</taxon>
        <taxon>Arthropoda</taxon>
        <taxon>Hexapoda</taxon>
        <taxon>Collembola</taxon>
        <taxon>Entomobryomorpha</taxon>
        <taxon>Entomobryoidea</taxon>
        <taxon>Orchesellidae</taxon>
        <taxon>Orchesellinae</taxon>
        <taxon>Orchesella</taxon>
    </lineage>
</organism>
<evidence type="ECO:0000256" key="1">
    <source>
        <dbReference type="SAM" id="MobiDB-lite"/>
    </source>
</evidence>
<sequence length="363" mass="41352">MATRIRPSYEKISLPFCDGELGTDHNPNEYFTPTTCFESRDPTAKDDLDLAVLYAEGTAKIADIKYPKEMDSLTAAFMSYDEPLYPIPVGASVFYFVLIAWITTFYFTYLGRKILSNLKHKLDLHPESNKFPNLPLCWLQQSKREAELRREVRNTWAHLAKRYLLSPNDPLLANVDQILGIVNWHDFEKCKNTWSLIKTVLRLNALFLKIRRNDDNGAAFEILRDRDLTRVPMDGDKVLRVFEEGDKFEMESLQYKRSSVKSFSSDMFVSYYDYLGKPEDGHPDKKGQQNGPPSVRPIAPPHKTDKSKSVTLAKGHKPETKSKVKVGISNKVTPKNNISKVTSFNDEASHYEETSDAPTEGGA</sequence>
<keyword evidence="4" id="KW-1185">Reference proteome</keyword>
<reference evidence="3 4" key="1">
    <citation type="submission" date="2024-08" db="EMBL/GenBank/DDBJ databases">
        <authorList>
            <person name="Cucini C."/>
            <person name="Frati F."/>
        </authorList>
    </citation>
    <scope>NUCLEOTIDE SEQUENCE [LARGE SCALE GENOMIC DNA]</scope>
</reference>
<protein>
    <submittedName>
        <fullName evidence="3">Uncharacterized protein</fullName>
    </submittedName>
</protein>
<keyword evidence="2" id="KW-0812">Transmembrane</keyword>
<proteinExistence type="predicted"/>
<evidence type="ECO:0000256" key="2">
    <source>
        <dbReference type="SAM" id="Phobius"/>
    </source>
</evidence>
<keyword evidence="2" id="KW-1133">Transmembrane helix</keyword>
<evidence type="ECO:0000313" key="3">
    <source>
        <dbReference type="EMBL" id="CAL8112880.1"/>
    </source>
</evidence>
<feature type="region of interest" description="Disordered" evidence="1">
    <location>
        <begin position="279"/>
        <end position="363"/>
    </location>
</feature>